<feature type="transmembrane region" description="Helical" evidence="1">
    <location>
        <begin position="233"/>
        <end position="254"/>
    </location>
</feature>
<dbReference type="InterPro" id="IPR050039">
    <property type="entry name" value="MAB_1171c-like"/>
</dbReference>
<feature type="transmembrane region" description="Helical" evidence="1">
    <location>
        <begin position="151"/>
        <end position="171"/>
    </location>
</feature>
<feature type="transmembrane region" description="Helical" evidence="1">
    <location>
        <begin position="183"/>
        <end position="205"/>
    </location>
</feature>
<organism evidence="3 4">
    <name type="scientific">Streptomyces fildesensis</name>
    <dbReference type="NCBI Taxonomy" id="375757"/>
    <lineage>
        <taxon>Bacteria</taxon>
        <taxon>Bacillati</taxon>
        <taxon>Actinomycetota</taxon>
        <taxon>Actinomycetes</taxon>
        <taxon>Kitasatosporales</taxon>
        <taxon>Streptomycetaceae</taxon>
        <taxon>Streptomyces</taxon>
    </lineage>
</organism>
<name>A0ABW8CAS2_9ACTN</name>
<dbReference type="EMBL" id="JBITYG010000007">
    <property type="protein sequence ID" value="MFI9103536.1"/>
    <property type="molecule type" value="Genomic_DNA"/>
</dbReference>
<keyword evidence="1" id="KW-1133">Transmembrane helix</keyword>
<protein>
    <submittedName>
        <fullName evidence="3">MAB_1171c family putative transporter</fullName>
    </submittedName>
</protein>
<keyword evidence="1" id="KW-0812">Transmembrane</keyword>
<comment type="caution">
    <text evidence="3">The sequence shown here is derived from an EMBL/GenBank/DDBJ whole genome shotgun (WGS) entry which is preliminary data.</text>
</comment>
<dbReference type="InterPro" id="IPR046675">
    <property type="entry name" value="DUF6545"/>
</dbReference>
<dbReference type="Proteomes" id="UP001614394">
    <property type="component" value="Unassembled WGS sequence"/>
</dbReference>
<sequence length="423" mass="46175">MTDVIAYAIIALLLFQAVWRVPAALRGQSRERSLWGAFAALAVAWLLRTGLGRAVIDGLGIVDLATLLKHTITIAGICVLLRYVTAVDGDVAASDGAVLRRVRITAAVHRIATRASIATVLVMAAVFFLVLDRTRTESPYFMARHAGEVGLALYMGLFYLYTAAAAAVCAYQWGSSARRAQRWTLRIGLTMMAVAMALAVLYAFLRTAYCAFITVRTVSMSFVDLQENVTDSVLYLVFLLWALGAIAPATQAVIDRRRAKRTLTALYPLWRELALAVPSVILRAPSNLLPGHRFAVPLNRARDLMKLSPPPYQLLERYITEISDVQRTLSHYASPGLYTRAKALADGQGYTEDEARAVADAYWIKSALVAMAAGAAAHSAPVDVPPADDDFDIQVERFVRTQAAYGRTVPETAQALLRTDVTV</sequence>
<evidence type="ECO:0000256" key="1">
    <source>
        <dbReference type="SAM" id="Phobius"/>
    </source>
</evidence>
<dbReference type="Pfam" id="PF20182">
    <property type="entry name" value="DUF6545"/>
    <property type="match status" value="1"/>
</dbReference>
<dbReference type="NCBIfam" id="NF042915">
    <property type="entry name" value="MAB_1171c_fam"/>
    <property type="match status" value="1"/>
</dbReference>
<dbReference type="RefSeq" id="WP_399652717.1">
    <property type="nucleotide sequence ID" value="NZ_JBITYG010000007.1"/>
</dbReference>
<evidence type="ECO:0000259" key="2">
    <source>
        <dbReference type="Pfam" id="PF20182"/>
    </source>
</evidence>
<keyword evidence="1" id="KW-0472">Membrane</keyword>
<accession>A0ABW8CAS2</accession>
<evidence type="ECO:0000313" key="4">
    <source>
        <dbReference type="Proteomes" id="UP001614394"/>
    </source>
</evidence>
<feature type="domain" description="DUF6545" evidence="2">
    <location>
        <begin position="258"/>
        <end position="405"/>
    </location>
</feature>
<proteinExistence type="predicted"/>
<evidence type="ECO:0000313" key="3">
    <source>
        <dbReference type="EMBL" id="MFI9103536.1"/>
    </source>
</evidence>
<gene>
    <name evidence="3" type="ORF">ACIGXA_23720</name>
</gene>
<keyword evidence="4" id="KW-1185">Reference proteome</keyword>
<feature type="transmembrane region" description="Helical" evidence="1">
    <location>
        <begin position="111"/>
        <end position="131"/>
    </location>
</feature>
<reference evidence="3 4" key="1">
    <citation type="submission" date="2024-10" db="EMBL/GenBank/DDBJ databases">
        <title>The Natural Products Discovery Center: Release of the First 8490 Sequenced Strains for Exploring Actinobacteria Biosynthetic Diversity.</title>
        <authorList>
            <person name="Kalkreuter E."/>
            <person name="Kautsar S.A."/>
            <person name="Yang D."/>
            <person name="Bader C.D."/>
            <person name="Teijaro C.N."/>
            <person name="Fluegel L."/>
            <person name="Davis C.M."/>
            <person name="Simpson J.R."/>
            <person name="Lauterbach L."/>
            <person name="Steele A.D."/>
            <person name="Gui C."/>
            <person name="Meng S."/>
            <person name="Li G."/>
            <person name="Viehrig K."/>
            <person name="Ye F."/>
            <person name="Su P."/>
            <person name="Kiefer A.F."/>
            <person name="Nichols A."/>
            <person name="Cepeda A.J."/>
            <person name="Yan W."/>
            <person name="Fan B."/>
            <person name="Jiang Y."/>
            <person name="Adhikari A."/>
            <person name="Zheng C.-J."/>
            <person name="Schuster L."/>
            <person name="Cowan T.M."/>
            <person name="Smanski M.J."/>
            <person name="Chevrette M.G."/>
            <person name="De Carvalho L.P.S."/>
            <person name="Shen B."/>
        </authorList>
    </citation>
    <scope>NUCLEOTIDE SEQUENCE [LARGE SCALE GENOMIC DNA]</scope>
    <source>
        <strain evidence="3 4">NPDC053399</strain>
    </source>
</reference>
<feature type="transmembrane region" description="Helical" evidence="1">
    <location>
        <begin position="33"/>
        <end position="51"/>
    </location>
</feature>